<organism evidence="1 2">
    <name type="scientific">Sutcliffiella cohnii</name>
    <dbReference type="NCBI Taxonomy" id="33932"/>
    <lineage>
        <taxon>Bacteria</taxon>
        <taxon>Bacillati</taxon>
        <taxon>Bacillota</taxon>
        <taxon>Bacilli</taxon>
        <taxon>Bacillales</taxon>
        <taxon>Bacillaceae</taxon>
        <taxon>Sutcliffiella</taxon>
    </lineage>
</organism>
<dbReference type="KEGG" id="bcoh:BC6307_00385"/>
<reference evidence="1 2" key="1">
    <citation type="submission" date="2016-12" db="EMBL/GenBank/DDBJ databases">
        <title>The whole genome sequencing and assembly of Bacillus cohnii DSM 6307T strain.</title>
        <authorList>
            <person name="Lee Y.-J."/>
            <person name="Yi H."/>
            <person name="Bahn Y.-S."/>
            <person name="Kim J.F."/>
            <person name="Lee D.-W."/>
        </authorList>
    </citation>
    <scope>NUCLEOTIDE SEQUENCE [LARGE SCALE GENOMIC DNA]</scope>
    <source>
        <strain evidence="1 2">DSM 6307</strain>
    </source>
</reference>
<sequence length="101" mass="11506">MGLFSSSKNTKKKIVTEKEYAWNKNKIELTDDGYLLSDGIININRIPIRHIETIVYSVNITKEVAVPELQIIGKGVVLGTIKVGHDEKDELQDWLLDRLEL</sequence>
<accession>A0A223KK18</accession>
<dbReference type="Proteomes" id="UP000215224">
    <property type="component" value="Chromosome"/>
</dbReference>
<gene>
    <name evidence="1" type="ORF">BC6307_00385</name>
</gene>
<dbReference type="EMBL" id="CP018866">
    <property type="protein sequence ID" value="AST89839.1"/>
    <property type="molecule type" value="Genomic_DNA"/>
</dbReference>
<protein>
    <submittedName>
        <fullName evidence="1">Uncharacterized protein</fullName>
    </submittedName>
</protein>
<name>A0A223KK18_9BACI</name>
<evidence type="ECO:0000313" key="2">
    <source>
        <dbReference type="Proteomes" id="UP000215224"/>
    </source>
</evidence>
<dbReference type="AlphaFoldDB" id="A0A223KK18"/>
<dbReference type="RefSeq" id="WP_066416171.1">
    <property type="nucleotide sequence ID" value="NZ_CP018866.1"/>
</dbReference>
<keyword evidence="2" id="KW-1185">Reference proteome</keyword>
<proteinExistence type="predicted"/>
<evidence type="ECO:0000313" key="1">
    <source>
        <dbReference type="EMBL" id="AST89839.1"/>
    </source>
</evidence>